<dbReference type="Proteomes" id="UP000887116">
    <property type="component" value="Unassembled WGS sequence"/>
</dbReference>
<evidence type="ECO:0000256" key="1">
    <source>
        <dbReference type="SAM" id="MobiDB-lite"/>
    </source>
</evidence>
<feature type="region of interest" description="Disordered" evidence="1">
    <location>
        <begin position="305"/>
        <end position="324"/>
    </location>
</feature>
<name>A0A8X6L983_TRICU</name>
<keyword evidence="3" id="KW-1185">Reference proteome</keyword>
<reference evidence="2" key="1">
    <citation type="submission" date="2020-07" db="EMBL/GenBank/DDBJ databases">
        <title>Multicomponent nature underlies the extraordinary mechanical properties of spider dragline silk.</title>
        <authorList>
            <person name="Kono N."/>
            <person name="Nakamura H."/>
            <person name="Mori M."/>
            <person name="Yoshida Y."/>
            <person name="Ohtoshi R."/>
            <person name="Malay A.D."/>
            <person name="Moran D.A.P."/>
            <person name="Tomita M."/>
            <person name="Numata K."/>
            <person name="Arakawa K."/>
        </authorList>
    </citation>
    <scope>NUCLEOTIDE SEQUENCE</scope>
</reference>
<dbReference type="EMBL" id="BMAO01025209">
    <property type="protein sequence ID" value="GFR01180.1"/>
    <property type="molecule type" value="Genomic_DNA"/>
</dbReference>
<organism evidence="2 3">
    <name type="scientific">Trichonephila clavata</name>
    <name type="common">Joro spider</name>
    <name type="synonym">Nephila clavata</name>
    <dbReference type="NCBI Taxonomy" id="2740835"/>
    <lineage>
        <taxon>Eukaryota</taxon>
        <taxon>Metazoa</taxon>
        <taxon>Ecdysozoa</taxon>
        <taxon>Arthropoda</taxon>
        <taxon>Chelicerata</taxon>
        <taxon>Arachnida</taxon>
        <taxon>Araneae</taxon>
        <taxon>Araneomorphae</taxon>
        <taxon>Entelegynae</taxon>
        <taxon>Araneoidea</taxon>
        <taxon>Nephilidae</taxon>
        <taxon>Trichonephila</taxon>
    </lineage>
</organism>
<sequence length="324" mass="37350">MEFEIKNRLERRRINSSAFPKLPKMAFSFRFPFPHRTRKGSNIGSRNSRRQDILQRKADTNSQYVYLRPNQSHLPTNFSNFMDKNTIILGDLIAQHTIWGSTFNNDRSEDILKTMDGINDEKRKRLLETFSGTGNNTRSEIKKINEELKLTYIHLKRERRKDMCSKIESRSSDSKLCKLGKIIKNELEQFKTCNPVRVATGHAYPDEKPTVNDLVAQYQFSRVPSCPCPLESETVTWTWWSLRPNALKSLHQREANTKGHDQSVLKNRLVNSEWKIGTVITLKTPGEKTCSPEEFRPIALACTSSPEENPYHGSHTSCSEDSSN</sequence>
<dbReference type="AlphaFoldDB" id="A0A8X6L983"/>
<accession>A0A8X6L983</accession>
<evidence type="ECO:0000313" key="3">
    <source>
        <dbReference type="Proteomes" id="UP000887116"/>
    </source>
</evidence>
<gene>
    <name evidence="2" type="ORF">TNCT_494371</name>
</gene>
<protein>
    <submittedName>
        <fullName evidence="2">Uncharacterized protein</fullName>
    </submittedName>
</protein>
<comment type="caution">
    <text evidence="2">The sequence shown here is derived from an EMBL/GenBank/DDBJ whole genome shotgun (WGS) entry which is preliminary data.</text>
</comment>
<evidence type="ECO:0000313" key="2">
    <source>
        <dbReference type="EMBL" id="GFR01180.1"/>
    </source>
</evidence>
<proteinExistence type="predicted"/>
<feature type="compositionally biased region" description="Polar residues" evidence="1">
    <location>
        <begin position="314"/>
        <end position="324"/>
    </location>
</feature>